<reference evidence="2 3" key="1">
    <citation type="submission" date="2019-12" db="EMBL/GenBank/DDBJ databases">
        <title>Genomic-based taxomic classification of the family Erythrobacteraceae.</title>
        <authorList>
            <person name="Xu L."/>
        </authorList>
    </citation>
    <scope>NUCLEOTIDE SEQUENCE [LARGE SCALE GENOMIC DNA]</scope>
    <source>
        <strain evidence="2 3">SW-109</strain>
    </source>
</reference>
<feature type="region of interest" description="Disordered" evidence="1">
    <location>
        <begin position="37"/>
        <end position="156"/>
    </location>
</feature>
<organism evidence="2 3">
    <name type="scientific">Pontixanthobacter luteolus</name>
    <dbReference type="NCBI Taxonomy" id="295089"/>
    <lineage>
        <taxon>Bacteria</taxon>
        <taxon>Pseudomonadati</taxon>
        <taxon>Pseudomonadota</taxon>
        <taxon>Alphaproteobacteria</taxon>
        <taxon>Sphingomonadales</taxon>
        <taxon>Erythrobacteraceae</taxon>
        <taxon>Pontixanthobacter</taxon>
    </lineage>
</organism>
<sequence length="365" mass="39685">MTRPLRSILLLASALPLLGGCVAAAIPVVAGGVMLGKGDKDKEAPAREEVAVSEPQPMPDPMPEPEPMPEPDTLAPADPVVTVGPVDELEDEEPEPADEMASVSSWTDDFMEQPPEQGSSDNVAAELPAKSPDTGDKSDASEPVVYQPAPETEPNGEVQAAMERSVMERFVTAQPDAIDFRAYDVFYSYVEQQARRDPVDDERQSALLASPGNLSPRRTDCSIRPPAVLLDLDPSGGTFSLSEAQRPNDALAQILLSLRMQQIDVFWISQRSAIDAAAIRKALSESGLDPQGRDSLLLMRRKDDRKQTRRREVGETHCLLAIAGDDRSDFDELYSYLKDKSAAQPLEQLIGAGWFLAPLPLTEGR</sequence>
<dbReference type="Proteomes" id="UP000471435">
    <property type="component" value="Unassembled WGS sequence"/>
</dbReference>
<keyword evidence="3" id="KW-1185">Reference proteome</keyword>
<feature type="compositionally biased region" description="Pro residues" evidence="1">
    <location>
        <begin position="56"/>
        <end position="70"/>
    </location>
</feature>
<comment type="caution">
    <text evidence="2">The sequence shown here is derived from an EMBL/GenBank/DDBJ whole genome shotgun (WGS) entry which is preliminary data.</text>
</comment>
<dbReference type="OrthoDB" id="193314at2"/>
<evidence type="ECO:0000256" key="1">
    <source>
        <dbReference type="SAM" id="MobiDB-lite"/>
    </source>
</evidence>
<dbReference type="AlphaFoldDB" id="A0A6I4V5Q6"/>
<dbReference type="PROSITE" id="PS51257">
    <property type="entry name" value="PROKAR_LIPOPROTEIN"/>
    <property type="match status" value="1"/>
</dbReference>
<dbReference type="InterPro" id="IPR023214">
    <property type="entry name" value="HAD_sf"/>
</dbReference>
<evidence type="ECO:0000313" key="3">
    <source>
        <dbReference type="Proteomes" id="UP000471435"/>
    </source>
</evidence>
<name>A0A6I4V5Q6_9SPHN</name>
<protein>
    <recommendedName>
        <fullName evidence="4">Acid phosphatase</fullName>
    </recommendedName>
</protein>
<dbReference type="EMBL" id="WTYP01000002">
    <property type="protein sequence ID" value="MXP48130.1"/>
    <property type="molecule type" value="Genomic_DNA"/>
</dbReference>
<evidence type="ECO:0008006" key="4">
    <source>
        <dbReference type="Google" id="ProtNLM"/>
    </source>
</evidence>
<evidence type="ECO:0000313" key="2">
    <source>
        <dbReference type="EMBL" id="MXP48130.1"/>
    </source>
</evidence>
<feature type="compositionally biased region" description="Acidic residues" evidence="1">
    <location>
        <begin position="87"/>
        <end position="98"/>
    </location>
</feature>
<dbReference type="Gene3D" id="3.40.50.1000">
    <property type="entry name" value="HAD superfamily/HAD-like"/>
    <property type="match status" value="1"/>
</dbReference>
<gene>
    <name evidence="2" type="ORF">GRI43_12105</name>
</gene>
<accession>A0A6I4V5Q6</accession>
<feature type="compositionally biased region" description="Basic and acidic residues" evidence="1">
    <location>
        <begin position="37"/>
        <end position="50"/>
    </location>
</feature>
<dbReference type="RefSeq" id="WP_160731342.1">
    <property type="nucleotide sequence ID" value="NZ_WTYP01000002.1"/>
</dbReference>
<proteinExistence type="predicted"/>